<evidence type="ECO:0000313" key="2">
    <source>
        <dbReference type="Proteomes" id="UP000183940"/>
    </source>
</evidence>
<proteinExistence type="predicted"/>
<dbReference type="Proteomes" id="UP000183940">
    <property type="component" value="Unassembled WGS sequence"/>
</dbReference>
<comment type="caution">
    <text evidence="1">The sequence shown here is derived from an EMBL/GenBank/DDBJ whole genome shotgun (WGS) entry which is preliminary data.</text>
</comment>
<dbReference type="AlphaFoldDB" id="A0A1L9QXB2"/>
<dbReference type="STRING" id="1925591.BI308_01755"/>
<protein>
    <submittedName>
        <fullName evidence="1">Uncharacterized protein</fullName>
    </submittedName>
</protein>
<accession>A0A1L9QXB2</accession>
<reference evidence="1" key="1">
    <citation type="submission" date="2016-10" db="EMBL/GenBank/DDBJ databases">
        <title>CRISPR-Cas defence system in Roseofilum reptotaenium: evidence of a bacteriophage-cyanobacterium arms race in the coral black band disease.</title>
        <authorList>
            <person name="Buerger P."/>
            <person name="Wood-Charlson E.M."/>
            <person name="Weynberg K.D."/>
            <person name="Willis B."/>
            <person name="Van Oppen M.J."/>
        </authorList>
    </citation>
    <scope>NUCLEOTIDE SEQUENCE [LARGE SCALE GENOMIC DNA]</scope>
    <source>
        <strain evidence="1">AO1-A</strain>
    </source>
</reference>
<organism evidence="1 2">
    <name type="scientific">Roseofilum reptotaenium AO1-A</name>
    <dbReference type="NCBI Taxonomy" id="1925591"/>
    <lineage>
        <taxon>Bacteria</taxon>
        <taxon>Bacillati</taxon>
        <taxon>Cyanobacteriota</taxon>
        <taxon>Cyanophyceae</taxon>
        <taxon>Desertifilales</taxon>
        <taxon>Desertifilaceae</taxon>
        <taxon>Roseofilum</taxon>
    </lineage>
</organism>
<name>A0A1L9QXB2_9CYAN</name>
<sequence>MTIQANLIAITVISVEELIRGRLAQIRKANKPQERVSSYYWFTKTIEFLQDFTSYGLSDEHPTDRVKSDYLEIVLKCRVGRHCSPYLC</sequence>
<dbReference type="EMBL" id="MLAW01000002">
    <property type="protein sequence ID" value="OJJ27237.1"/>
    <property type="molecule type" value="Genomic_DNA"/>
</dbReference>
<gene>
    <name evidence="1" type="ORF">BI308_01755</name>
</gene>
<evidence type="ECO:0000313" key="1">
    <source>
        <dbReference type="EMBL" id="OJJ27237.1"/>
    </source>
</evidence>
<keyword evidence="2" id="KW-1185">Reference proteome</keyword>